<feature type="binding site" evidence="6">
    <location>
        <position position="80"/>
    </location>
    <ligand>
        <name>S-adenosyl-L-methionine</name>
        <dbReference type="ChEBI" id="CHEBI:59789"/>
    </ligand>
</feature>
<feature type="binding site" evidence="6">
    <location>
        <position position="150"/>
    </location>
    <ligand>
        <name>S-adenosyl-L-methionine</name>
        <dbReference type="ChEBI" id="CHEBI:59789"/>
    </ligand>
</feature>
<keyword evidence="2 6" id="KW-0698">rRNA processing</keyword>
<evidence type="ECO:0000256" key="4">
    <source>
        <dbReference type="ARBA" id="ARBA00022679"/>
    </source>
</evidence>
<evidence type="ECO:0000256" key="2">
    <source>
        <dbReference type="ARBA" id="ARBA00022552"/>
    </source>
</evidence>
<keyword evidence="3 6" id="KW-0489">Methyltransferase</keyword>
<gene>
    <name evidence="6" type="primary">rsmG</name>
    <name evidence="7" type="ORF">EDC14_100278</name>
</gene>
<evidence type="ECO:0000256" key="1">
    <source>
        <dbReference type="ARBA" id="ARBA00022490"/>
    </source>
</evidence>
<dbReference type="EMBL" id="SLUN01000002">
    <property type="protein sequence ID" value="TCL76325.1"/>
    <property type="molecule type" value="Genomic_DNA"/>
</dbReference>
<evidence type="ECO:0000313" key="8">
    <source>
        <dbReference type="Proteomes" id="UP000295008"/>
    </source>
</evidence>
<dbReference type="RefSeq" id="WP_132012509.1">
    <property type="nucleotide sequence ID" value="NZ_SLUN01000002.1"/>
</dbReference>
<dbReference type="CDD" id="cd02440">
    <property type="entry name" value="AdoMet_MTases"/>
    <property type="match status" value="1"/>
</dbReference>
<protein>
    <recommendedName>
        <fullName evidence="6">Ribosomal RNA small subunit methyltransferase G</fullName>
        <ecNumber evidence="6">2.1.1.-</ecNumber>
    </recommendedName>
    <alternativeName>
        <fullName evidence="6">16S rRNA 7-methylguanosine methyltransferase</fullName>
        <shortName evidence="6">16S rRNA m7G methyltransferase</shortName>
    </alternativeName>
</protein>
<comment type="function">
    <text evidence="6">Specifically methylates the N7 position of a guanine in 16S rRNA.</text>
</comment>
<dbReference type="HAMAP" id="MF_00074">
    <property type="entry name" value="16SrRNA_methyltr_G"/>
    <property type="match status" value="1"/>
</dbReference>
<evidence type="ECO:0000256" key="6">
    <source>
        <dbReference type="HAMAP-Rule" id="MF_00074"/>
    </source>
</evidence>
<dbReference type="FunFam" id="3.40.50.150:FF:000041">
    <property type="entry name" value="Ribosomal RNA small subunit methyltransferase G"/>
    <property type="match status" value="1"/>
</dbReference>
<feature type="binding site" evidence="6">
    <location>
        <begin position="131"/>
        <end position="132"/>
    </location>
    <ligand>
        <name>S-adenosyl-L-methionine</name>
        <dbReference type="ChEBI" id="CHEBI:59789"/>
    </ligand>
</feature>
<comment type="similarity">
    <text evidence="6">Belongs to the methyltransferase superfamily. RNA methyltransferase RsmG family.</text>
</comment>
<dbReference type="GO" id="GO:0005829">
    <property type="term" value="C:cytosol"/>
    <property type="evidence" value="ECO:0007669"/>
    <property type="project" value="TreeGrafter"/>
</dbReference>
<dbReference type="NCBIfam" id="TIGR00138">
    <property type="entry name" value="rsmG_gidB"/>
    <property type="match status" value="1"/>
</dbReference>
<dbReference type="EC" id="2.1.1.-" evidence="6"/>
<organism evidence="7 8">
    <name type="scientific">Hydrogenispora ethanolica</name>
    <dbReference type="NCBI Taxonomy" id="1082276"/>
    <lineage>
        <taxon>Bacteria</taxon>
        <taxon>Bacillati</taxon>
        <taxon>Bacillota</taxon>
        <taxon>Hydrogenispora</taxon>
    </lineage>
</organism>
<dbReference type="GO" id="GO:0070043">
    <property type="term" value="F:rRNA (guanine-N7-)-methyltransferase activity"/>
    <property type="evidence" value="ECO:0007669"/>
    <property type="project" value="UniProtKB-UniRule"/>
</dbReference>
<dbReference type="Pfam" id="PF02527">
    <property type="entry name" value="GidB"/>
    <property type="match status" value="1"/>
</dbReference>
<dbReference type="PANTHER" id="PTHR31760:SF0">
    <property type="entry name" value="S-ADENOSYL-L-METHIONINE-DEPENDENT METHYLTRANSFERASES SUPERFAMILY PROTEIN"/>
    <property type="match status" value="1"/>
</dbReference>
<evidence type="ECO:0000313" key="7">
    <source>
        <dbReference type="EMBL" id="TCL76325.1"/>
    </source>
</evidence>
<evidence type="ECO:0000256" key="3">
    <source>
        <dbReference type="ARBA" id="ARBA00022603"/>
    </source>
</evidence>
<comment type="caution">
    <text evidence="7">The sequence shown here is derived from an EMBL/GenBank/DDBJ whole genome shotgun (WGS) entry which is preliminary data.</text>
</comment>
<keyword evidence="1 6" id="KW-0963">Cytoplasm</keyword>
<reference evidence="7 8" key="1">
    <citation type="submission" date="2019-03" db="EMBL/GenBank/DDBJ databases">
        <title>Genomic Encyclopedia of Type Strains, Phase IV (KMG-IV): sequencing the most valuable type-strain genomes for metagenomic binning, comparative biology and taxonomic classification.</title>
        <authorList>
            <person name="Goeker M."/>
        </authorList>
    </citation>
    <scope>NUCLEOTIDE SEQUENCE [LARGE SCALE GENOMIC DNA]</scope>
    <source>
        <strain evidence="7 8">LX-B</strain>
    </source>
</reference>
<sequence>MSHLRRDELEILFRQAGLELSDSAHERLVQFLELVIHTNEQLNLTAITSLEEGYVKHLYDSLAIIGLPEFARADTLIDIGSGAGFPSIPLAICFPGKRFTSLDSTQKKINFQAQAAELLGLQNFTTCWGRAEELAHSPAYRESFDLATARAVAQVNILLELALPFVKTGSAAVFYKGKDYLSELESLQKPLAVLHAGLDRAISYHLPDNLGERAFVVFQKQQPTASAYPRKPGVPQKKPL</sequence>
<comment type="subcellular location">
    <subcellularLocation>
        <location evidence="6">Cytoplasm</location>
    </subcellularLocation>
</comment>
<dbReference type="Proteomes" id="UP000295008">
    <property type="component" value="Unassembled WGS sequence"/>
</dbReference>
<keyword evidence="5 6" id="KW-0949">S-adenosyl-L-methionine</keyword>
<feature type="binding site" evidence="6">
    <location>
        <position position="85"/>
    </location>
    <ligand>
        <name>S-adenosyl-L-methionine</name>
        <dbReference type="ChEBI" id="CHEBI:59789"/>
    </ligand>
</feature>
<dbReference type="SUPFAM" id="SSF53335">
    <property type="entry name" value="S-adenosyl-L-methionine-dependent methyltransferases"/>
    <property type="match status" value="1"/>
</dbReference>
<dbReference type="Gene3D" id="3.40.50.150">
    <property type="entry name" value="Vaccinia Virus protein VP39"/>
    <property type="match status" value="1"/>
</dbReference>
<proteinExistence type="inferred from homology"/>
<dbReference type="AlphaFoldDB" id="A0A4R1SA02"/>
<keyword evidence="4 6" id="KW-0808">Transferase</keyword>
<name>A0A4R1SA02_HYDET</name>
<dbReference type="InterPro" id="IPR003682">
    <property type="entry name" value="rRNA_ssu_MeTfrase_G"/>
</dbReference>
<evidence type="ECO:0000256" key="5">
    <source>
        <dbReference type="ARBA" id="ARBA00022691"/>
    </source>
</evidence>
<dbReference type="OrthoDB" id="9808773at2"/>
<feature type="binding site" evidence="6">
    <location>
        <begin position="103"/>
        <end position="105"/>
    </location>
    <ligand>
        <name>S-adenosyl-L-methionine</name>
        <dbReference type="ChEBI" id="CHEBI:59789"/>
    </ligand>
</feature>
<dbReference type="PIRSF" id="PIRSF003078">
    <property type="entry name" value="GidB"/>
    <property type="match status" value="1"/>
</dbReference>
<dbReference type="PANTHER" id="PTHR31760">
    <property type="entry name" value="S-ADENOSYL-L-METHIONINE-DEPENDENT METHYLTRANSFERASES SUPERFAMILY PROTEIN"/>
    <property type="match status" value="1"/>
</dbReference>
<dbReference type="InterPro" id="IPR029063">
    <property type="entry name" value="SAM-dependent_MTases_sf"/>
</dbReference>
<keyword evidence="8" id="KW-1185">Reference proteome</keyword>
<accession>A0A4R1SA02</accession>